<keyword evidence="2" id="KW-1185">Reference proteome</keyword>
<gene>
    <name evidence="1" type="ORF">CAMP_LOCUS19033</name>
</gene>
<proteinExistence type="predicted"/>
<accession>A0A9P1J1F5</accession>
<dbReference type="Proteomes" id="UP001152747">
    <property type="component" value="Unassembled WGS sequence"/>
</dbReference>
<name>A0A9P1J1F5_9PELO</name>
<organism evidence="1 2">
    <name type="scientific">Caenorhabditis angaria</name>
    <dbReference type="NCBI Taxonomy" id="860376"/>
    <lineage>
        <taxon>Eukaryota</taxon>
        <taxon>Metazoa</taxon>
        <taxon>Ecdysozoa</taxon>
        <taxon>Nematoda</taxon>
        <taxon>Chromadorea</taxon>
        <taxon>Rhabditida</taxon>
        <taxon>Rhabditina</taxon>
        <taxon>Rhabditomorpha</taxon>
        <taxon>Rhabditoidea</taxon>
        <taxon>Rhabditidae</taxon>
        <taxon>Peloderinae</taxon>
        <taxon>Caenorhabditis</taxon>
    </lineage>
</organism>
<dbReference type="AlphaFoldDB" id="A0A9P1J1F5"/>
<comment type="caution">
    <text evidence="1">The sequence shown here is derived from an EMBL/GenBank/DDBJ whole genome shotgun (WGS) entry which is preliminary data.</text>
</comment>
<evidence type="ECO:0000313" key="1">
    <source>
        <dbReference type="EMBL" id="CAI5456396.1"/>
    </source>
</evidence>
<evidence type="ECO:0000313" key="2">
    <source>
        <dbReference type="Proteomes" id="UP001152747"/>
    </source>
</evidence>
<sequence length="70" mass="8351">MITVRAKQMQLLMQLFRERIIPDEIESKCYTRNGPRSMIVVFCRVPVIDFFIPYLFNLNCVPVILKLLIY</sequence>
<dbReference type="EMBL" id="CANHGI010000006">
    <property type="protein sequence ID" value="CAI5456396.1"/>
    <property type="molecule type" value="Genomic_DNA"/>
</dbReference>
<protein>
    <submittedName>
        <fullName evidence="1">Uncharacterized protein</fullName>
    </submittedName>
</protein>
<reference evidence="1" key="1">
    <citation type="submission" date="2022-11" db="EMBL/GenBank/DDBJ databases">
        <authorList>
            <person name="Kikuchi T."/>
        </authorList>
    </citation>
    <scope>NUCLEOTIDE SEQUENCE</scope>
    <source>
        <strain evidence="1">PS1010</strain>
    </source>
</reference>